<accession>A0A0A8XX99</accession>
<proteinExistence type="predicted"/>
<evidence type="ECO:0000313" key="1">
    <source>
        <dbReference type="EMBL" id="JAD17388.1"/>
    </source>
</evidence>
<dbReference type="EMBL" id="GBRH01280507">
    <property type="protein sequence ID" value="JAD17388.1"/>
    <property type="molecule type" value="Transcribed_RNA"/>
</dbReference>
<dbReference type="AlphaFoldDB" id="A0A0A8XX99"/>
<name>A0A0A8XX99_ARUDO</name>
<reference evidence="1" key="1">
    <citation type="submission" date="2014-09" db="EMBL/GenBank/DDBJ databases">
        <authorList>
            <person name="Magalhaes I.L.F."/>
            <person name="Oliveira U."/>
            <person name="Santos F.R."/>
            <person name="Vidigal T.H.D.A."/>
            <person name="Brescovit A.D."/>
            <person name="Santos A.J."/>
        </authorList>
    </citation>
    <scope>NUCLEOTIDE SEQUENCE</scope>
    <source>
        <tissue evidence="1">Shoot tissue taken approximately 20 cm above the soil surface</tissue>
    </source>
</reference>
<organism evidence="1">
    <name type="scientific">Arundo donax</name>
    <name type="common">Giant reed</name>
    <name type="synonym">Donax arundinaceus</name>
    <dbReference type="NCBI Taxonomy" id="35708"/>
    <lineage>
        <taxon>Eukaryota</taxon>
        <taxon>Viridiplantae</taxon>
        <taxon>Streptophyta</taxon>
        <taxon>Embryophyta</taxon>
        <taxon>Tracheophyta</taxon>
        <taxon>Spermatophyta</taxon>
        <taxon>Magnoliopsida</taxon>
        <taxon>Liliopsida</taxon>
        <taxon>Poales</taxon>
        <taxon>Poaceae</taxon>
        <taxon>PACMAD clade</taxon>
        <taxon>Arundinoideae</taxon>
        <taxon>Arundineae</taxon>
        <taxon>Arundo</taxon>
    </lineage>
</organism>
<sequence length="39" mass="4516">MPFLWADGLRTTCHCVFLTICTDSCYNLCRYQPHHTNPG</sequence>
<reference evidence="1" key="2">
    <citation type="journal article" date="2015" name="Data Brief">
        <title>Shoot transcriptome of the giant reed, Arundo donax.</title>
        <authorList>
            <person name="Barrero R.A."/>
            <person name="Guerrero F.D."/>
            <person name="Moolhuijzen P."/>
            <person name="Goolsby J.A."/>
            <person name="Tidwell J."/>
            <person name="Bellgard S.E."/>
            <person name="Bellgard M.I."/>
        </authorList>
    </citation>
    <scope>NUCLEOTIDE SEQUENCE</scope>
    <source>
        <tissue evidence="1">Shoot tissue taken approximately 20 cm above the soil surface</tissue>
    </source>
</reference>
<protein>
    <submittedName>
        <fullName evidence="1">Uncharacterized protein</fullName>
    </submittedName>
</protein>